<protein>
    <recommendedName>
        <fullName evidence="3">Calcineurin-like phosphoesterase superfamily domain-containing protein</fullName>
    </recommendedName>
</protein>
<gene>
    <name evidence="1" type="ORF">SAMN05216377_11284</name>
</gene>
<dbReference type="Proteomes" id="UP000198967">
    <property type="component" value="Unassembled WGS sequence"/>
</dbReference>
<dbReference type="EMBL" id="FNBE01000012">
    <property type="protein sequence ID" value="SDG48399.1"/>
    <property type="molecule type" value="Genomic_DNA"/>
</dbReference>
<name>A0A1G7UMR4_PSEOR</name>
<reference evidence="1 2" key="1">
    <citation type="submission" date="2016-10" db="EMBL/GenBank/DDBJ databases">
        <authorList>
            <person name="de Groot N.N."/>
        </authorList>
    </citation>
    <scope>NUCLEOTIDE SEQUENCE [LARGE SCALE GENOMIC DNA]</scope>
    <source>
        <strain evidence="1 2">CGMCC 4.3143</strain>
    </source>
</reference>
<evidence type="ECO:0008006" key="3">
    <source>
        <dbReference type="Google" id="ProtNLM"/>
    </source>
</evidence>
<dbReference type="STRING" id="366584.SAMN05216377_11284"/>
<evidence type="ECO:0000313" key="2">
    <source>
        <dbReference type="Proteomes" id="UP000198967"/>
    </source>
</evidence>
<proteinExistence type="predicted"/>
<keyword evidence="2" id="KW-1185">Reference proteome</keyword>
<evidence type="ECO:0000313" key="1">
    <source>
        <dbReference type="EMBL" id="SDG48399.1"/>
    </source>
</evidence>
<dbReference type="AlphaFoldDB" id="A0A1G7UMR4"/>
<organism evidence="1 2">
    <name type="scientific">Pseudonocardia oroxyli</name>
    <dbReference type="NCBI Taxonomy" id="366584"/>
    <lineage>
        <taxon>Bacteria</taxon>
        <taxon>Bacillati</taxon>
        <taxon>Actinomycetota</taxon>
        <taxon>Actinomycetes</taxon>
        <taxon>Pseudonocardiales</taxon>
        <taxon>Pseudonocardiaceae</taxon>
        <taxon>Pseudonocardia</taxon>
    </lineage>
</organism>
<sequence length="121" mass="13104">MIPIAGPYEFHPGWIACCGDALRLDQQAGLTALNGAKRFGKNVICGHTHRLGKISYSEGYEQNITRTLTGVEVGHLSDRRHVESSNSQQGIAIGEVVDGELIVTPIPARRKGFRLPGQLAI</sequence>
<accession>A0A1G7UMR4</accession>